<evidence type="ECO:0008006" key="4">
    <source>
        <dbReference type="Google" id="ProtNLM"/>
    </source>
</evidence>
<dbReference type="AlphaFoldDB" id="A0A3N0YDL8"/>
<feature type="region of interest" description="Disordered" evidence="1">
    <location>
        <begin position="347"/>
        <end position="368"/>
    </location>
</feature>
<evidence type="ECO:0000313" key="2">
    <source>
        <dbReference type="EMBL" id="ROL44307.1"/>
    </source>
</evidence>
<comment type="caution">
    <text evidence="2">The sequence shown here is derived from an EMBL/GenBank/DDBJ whole genome shotgun (WGS) entry which is preliminary data.</text>
</comment>
<dbReference type="EMBL" id="RJVU01046259">
    <property type="protein sequence ID" value="ROL44307.1"/>
    <property type="molecule type" value="Genomic_DNA"/>
</dbReference>
<name>A0A3N0YDL8_ANAGA</name>
<dbReference type="PANTHER" id="PTHR31025:SF9">
    <property type="entry name" value="SI:DKEY-286J15.1"/>
    <property type="match status" value="1"/>
</dbReference>
<accession>A0A3N0YDL8</accession>
<gene>
    <name evidence="2" type="ORF">DPX16_8729</name>
</gene>
<proteinExistence type="predicted"/>
<dbReference type="Gene3D" id="1.10.150.50">
    <property type="entry name" value="Transcription Factor, Ets-1"/>
    <property type="match status" value="1"/>
</dbReference>
<keyword evidence="3" id="KW-1185">Reference proteome</keyword>
<evidence type="ECO:0000256" key="1">
    <source>
        <dbReference type="SAM" id="MobiDB-lite"/>
    </source>
</evidence>
<sequence>MDSFVKEQLEEWNLSHLIETFQEEGVDEESFMLLDDASIAALIPRIGVRVKFKKYHSELLEDIREILQNSGGSALITSLDTDMHLSLKERHKMVRLLVSHLMERFGENPTAEIKKEMALAIIDQFPCLKSNEGHGYEVWYTPCRSRHPATGYLEERLRNVRKRLRAPLRRHSYSHPFLLPESELSSTDIQTMLEWLKNNRSTHSQVQEFMSHPAPPQETSGTKTNEEINGDYPRFIDFSGMDIREILQNSGGSAIITSLDRDRHLSLKERRQMVQLLVYHLMERFGENPTAEIKKEMALAITAQFPCLKSNEGHGYEVWYTPCRYRHPATGYLEERLRNVRKRLRAPLRRHSQPQPSQNSSSRSSFPLPESELSSAVIHKMIEWLKDNGSPHSQVQEFMRYTAPHRAAWIRSTGTKTIEEINREYPRLNIPGMILQDFEVIFPDHADRLYEFWAPVFTDRILLFAKKEPKASDVLPENLETLPIEVRGEIALKTLPVILPSSPYRTNGKVVRPTYGEMKRGFIDIQPVGTNVVDYLSSDTGRDPHVLVLGDKENSSQVFVIFNGEAVEQETLIQAVDLCFKMFYVYDINYPKPSAPIWGFLQHAIFKIPGGVPSAHCCLLKNFVFSVIDH</sequence>
<reference evidence="2 3" key="1">
    <citation type="submission" date="2018-10" db="EMBL/GenBank/DDBJ databases">
        <title>Genome assembly for a Yunnan-Guizhou Plateau 3E fish, Anabarilius grahami (Regan), and its evolutionary and genetic applications.</title>
        <authorList>
            <person name="Jiang W."/>
        </authorList>
    </citation>
    <scope>NUCLEOTIDE SEQUENCE [LARGE SCALE GENOMIC DNA]</scope>
    <source>
        <strain evidence="2">AG-KIZ</strain>
        <tissue evidence="2">Muscle</tissue>
    </source>
</reference>
<organism evidence="2 3">
    <name type="scientific">Anabarilius grahami</name>
    <name type="common">Kanglang fish</name>
    <name type="synonym">Barilius grahami</name>
    <dbReference type="NCBI Taxonomy" id="495550"/>
    <lineage>
        <taxon>Eukaryota</taxon>
        <taxon>Metazoa</taxon>
        <taxon>Chordata</taxon>
        <taxon>Craniata</taxon>
        <taxon>Vertebrata</taxon>
        <taxon>Euteleostomi</taxon>
        <taxon>Actinopterygii</taxon>
        <taxon>Neopterygii</taxon>
        <taxon>Teleostei</taxon>
        <taxon>Ostariophysi</taxon>
        <taxon>Cypriniformes</taxon>
        <taxon>Xenocyprididae</taxon>
        <taxon>Xenocypridinae</taxon>
        <taxon>Xenocypridinae incertae sedis</taxon>
        <taxon>Anabarilius</taxon>
    </lineage>
</organism>
<evidence type="ECO:0000313" key="3">
    <source>
        <dbReference type="Proteomes" id="UP000281406"/>
    </source>
</evidence>
<dbReference type="OrthoDB" id="10066002at2759"/>
<protein>
    <recommendedName>
        <fullName evidence="4">Sterile alpha motif domain-containing protein 3</fullName>
    </recommendedName>
</protein>
<feature type="compositionally biased region" description="Low complexity" evidence="1">
    <location>
        <begin position="353"/>
        <end position="368"/>
    </location>
</feature>
<dbReference type="InterPro" id="IPR013761">
    <property type="entry name" value="SAM/pointed_sf"/>
</dbReference>
<dbReference type="Proteomes" id="UP000281406">
    <property type="component" value="Unassembled WGS sequence"/>
</dbReference>
<dbReference type="PANTHER" id="PTHR31025">
    <property type="entry name" value="SI:CH211-196P9.1-RELATED"/>
    <property type="match status" value="1"/>
</dbReference>